<feature type="region of interest" description="Disordered" evidence="1">
    <location>
        <begin position="39"/>
        <end position="66"/>
    </location>
</feature>
<evidence type="ECO:0000256" key="1">
    <source>
        <dbReference type="SAM" id="MobiDB-lite"/>
    </source>
</evidence>
<dbReference type="Proteomes" id="UP000004221">
    <property type="component" value="Unassembled WGS sequence"/>
</dbReference>
<reference evidence="2 3" key="1">
    <citation type="journal article" date="2012" name="ISME J.">
        <title>Nitrification expanded: discovery, physiology and genomics of a nitrite-oxidizing bacterium from the phylum Chloroflexi.</title>
        <authorList>
            <person name="Sorokin D.Y."/>
            <person name="Lucker S."/>
            <person name="Vejmelkova D."/>
            <person name="Kostrikina N.A."/>
            <person name="Kleerebezem R."/>
            <person name="Rijpstra W.I."/>
            <person name="Damste J.S."/>
            <person name="Le Paslier D."/>
            <person name="Muyzer G."/>
            <person name="Wagner M."/>
            <person name="van Loosdrecht M.C."/>
            <person name="Daims H."/>
        </authorList>
    </citation>
    <scope>NUCLEOTIDE SEQUENCE [LARGE SCALE GENOMIC DNA]</scope>
    <source>
        <strain evidence="3">none</strain>
    </source>
</reference>
<dbReference type="AlphaFoldDB" id="I4EE30"/>
<proteinExistence type="predicted"/>
<dbReference type="EMBL" id="CAGS01000079">
    <property type="protein sequence ID" value="CCF82942.1"/>
    <property type="molecule type" value="Genomic_DNA"/>
</dbReference>
<evidence type="ECO:0000313" key="2">
    <source>
        <dbReference type="EMBL" id="CCF82942.1"/>
    </source>
</evidence>
<organism evidence="2 3">
    <name type="scientific">Nitrolancea hollandica Lb</name>
    <dbReference type="NCBI Taxonomy" id="1129897"/>
    <lineage>
        <taxon>Bacteria</taxon>
        <taxon>Pseudomonadati</taxon>
        <taxon>Thermomicrobiota</taxon>
        <taxon>Thermomicrobia</taxon>
        <taxon>Sphaerobacterales</taxon>
        <taxon>Sphaerobacterineae</taxon>
        <taxon>Sphaerobacteraceae</taxon>
        <taxon>Nitrolancea</taxon>
    </lineage>
</organism>
<sequence>MNGLTTWENPLSERFPNLARLFGAVLVLALLLSGCGRTPGPGPEPVEPASSFADGPPRSTLSFNGETQTGGIGSFCWKRGCADMAGIPVPNDPLTVHAGSRLLFDFGGSEPLTDIHAAARPLRDRLIDGAGMQLLQAAEGETVLSTTSAGSQTGITADLEPGEYSVTVSIRTADGGALYGFHVTIQQPRDSHLISSSGILFAILNQVKDL</sequence>
<comment type="caution">
    <text evidence="2">The sequence shown here is derived from an EMBL/GenBank/DDBJ whole genome shotgun (WGS) entry which is preliminary data.</text>
</comment>
<accession>I4EE30</accession>
<protein>
    <submittedName>
        <fullName evidence="2">Uncharacterized protein</fullName>
    </submittedName>
</protein>
<gene>
    <name evidence="2" type="ORF">NITHO_170003</name>
</gene>
<keyword evidence="3" id="KW-1185">Reference proteome</keyword>
<evidence type="ECO:0000313" key="3">
    <source>
        <dbReference type="Proteomes" id="UP000004221"/>
    </source>
</evidence>
<name>I4EE30_9BACT</name>